<sequence>MGITRHLGMFKQPRLLGTEIGLPTQVHLDVIMIVLWQRWKARNAMIFDQKALTANGILRRVIDVLDALQIQETPTLNPVLGVTIYMLACNFLFFALTLVAPQGCHAYMY</sequence>
<organism evidence="2 3">
    <name type="scientific">Digitaria exilis</name>
    <dbReference type="NCBI Taxonomy" id="1010633"/>
    <lineage>
        <taxon>Eukaryota</taxon>
        <taxon>Viridiplantae</taxon>
        <taxon>Streptophyta</taxon>
        <taxon>Embryophyta</taxon>
        <taxon>Tracheophyta</taxon>
        <taxon>Spermatophyta</taxon>
        <taxon>Magnoliopsida</taxon>
        <taxon>Liliopsida</taxon>
        <taxon>Poales</taxon>
        <taxon>Poaceae</taxon>
        <taxon>PACMAD clade</taxon>
        <taxon>Panicoideae</taxon>
        <taxon>Panicodae</taxon>
        <taxon>Paniceae</taxon>
        <taxon>Anthephorinae</taxon>
        <taxon>Digitaria</taxon>
    </lineage>
</organism>
<keyword evidence="1" id="KW-0812">Transmembrane</keyword>
<name>A0A835FA55_9POAL</name>
<dbReference type="OrthoDB" id="691688at2759"/>
<dbReference type="EMBL" id="JACEFO010001605">
    <property type="protein sequence ID" value="KAF8732123.1"/>
    <property type="molecule type" value="Genomic_DNA"/>
</dbReference>
<accession>A0A835FA55</accession>
<evidence type="ECO:0000313" key="3">
    <source>
        <dbReference type="Proteomes" id="UP000636709"/>
    </source>
</evidence>
<keyword evidence="3" id="KW-1185">Reference proteome</keyword>
<feature type="transmembrane region" description="Helical" evidence="1">
    <location>
        <begin position="79"/>
        <end position="100"/>
    </location>
</feature>
<proteinExistence type="predicted"/>
<keyword evidence="1" id="KW-1133">Transmembrane helix</keyword>
<reference evidence="2" key="1">
    <citation type="submission" date="2020-07" db="EMBL/GenBank/DDBJ databases">
        <title>Genome sequence and genetic diversity analysis of an under-domesticated orphan crop, white fonio (Digitaria exilis).</title>
        <authorList>
            <person name="Bennetzen J.L."/>
            <person name="Chen S."/>
            <person name="Ma X."/>
            <person name="Wang X."/>
            <person name="Yssel A.E.J."/>
            <person name="Chaluvadi S.R."/>
            <person name="Johnson M."/>
            <person name="Gangashetty P."/>
            <person name="Hamidou F."/>
            <person name="Sanogo M.D."/>
            <person name="Zwaenepoel A."/>
            <person name="Wallace J."/>
            <person name="Van De Peer Y."/>
            <person name="Van Deynze A."/>
        </authorList>
    </citation>
    <scope>NUCLEOTIDE SEQUENCE</scope>
    <source>
        <tissue evidence="2">Leaves</tissue>
    </source>
</reference>
<protein>
    <submittedName>
        <fullName evidence="2">Uncharacterized protein</fullName>
    </submittedName>
</protein>
<evidence type="ECO:0000313" key="2">
    <source>
        <dbReference type="EMBL" id="KAF8732123.1"/>
    </source>
</evidence>
<evidence type="ECO:0000256" key="1">
    <source>
        <dbReference type="SAM" id="Phobius"/>
    </source>
</evidence>
<keyword evidence="1" id="KW-0472">Membrane</keyword>
<comment type="caution">
    <text evidence="2">The sequence shown here is derived from an EMBL/GenBank/DDBJ whole genome shotgun (WGS) entry which is preliminary data.</text>
</comment>
<dbReference type="AlphaFoldDB" id="A0A835FA55"/>
<gene>
    <name evidence="2" type="ORF">HU200_016088</name>
</gene>
<dbReference type="Proteomes" id="UP000636709">
    <property type="component" value="Unassembled WGS sequence"/>
</dbReference>